<feature type="domain" description="HTH araC/xylS-type" evidence="4">
    <location>
        <begin position="175"/>
        <end position="272"/>
    </location>
</feature>
<protein>
    <submittedName>
        <fullName evidence="5">AraC family transcriptional regulator</fullName>
    </submittedName>
</protein>
<reference evidence="5 6" key="1">
    <citation type="submission" date="2014-02" db="EMBL/GenBank/DDBJ databases">
        <title>Draft Genome of Hylemonella gracilis isolated from the Niagara River.</title>
        <authorList>
            <person name="Pawlowski D.R."/>
            <person name="Koudelka G.B."/>
        </authorList>
    </citation>
    <scope>NUCLEOTIDE SEQUENCE [LARGE SCALE GENOMIC DNA]</scope>
    <source>
        <strain evidence="5 6">Niagara R</strain>
    </source>
</reference>
<dbReference type="Pfam" id="PF12852">
    <property type="entry name" value="Cupin_6"/>
    <property type="match status" value="1"/>
</dbReference>
<dbReference type="InterPro" id="IPR009057">
    <property type="entry name" value="Homeodomain-like_sf"/>
</dbReference>
<dbReference type="AlphaFoldDB" id="A0A016XE48"/>
<evidence type="ECO:0000313" key="5">
    <source>
        <dbReference type="EMBL" id="EYC50061.1"/>
    </source>
</evidence>
<dbReference type="Proteomes" id="UP000023268">
    <property type="component" value="Unassembled WGS sequence"/>
</dbReference>
<evidence type="ECO:0000313" key="6">
    <source>
        <dbReference type="Proteomes" id="UP000023268"/>
    </source>
</evidence>
<sequence length="280" mass="30635">MADRLAALFTHFAVTPRTFHSGPLCGINSLGTEEGLGQLHVVREGQVDVFHGTSAPVRITVPTLLLYPRPVPRRFVTDATVGADMVCADLRFEGGAVNPVQAALPDHVFIPLERLADSQPVLALLFAEASSDKCGRQTLLDSLFEVLLVQVLRELMAQGQIGSGMLAGMAHPKLRKAVTAMHDEPAHPWSLEELAEQAGMSRTAFASRFKEVVGVTPGQYLQSWRLGLAQKRVYQGMPMHLVAEEVGYADDAALSRAFKAHTGLSPRDWRKRQPHWTGRS</sequence>
<dbReference type="PANTHER" id="PTHR46796">
    <property type="entry name" value="HTH-TYPE TRANSCRIPTIONAL ACTIVATOR RHAS-RELATED"/>
    <property type="match status" value="1"/>
</dbReference>
<dbReference type="InterPro" id="IPR032783">
    <property type="entry name" value="AraC_lig"/>
</dbReference>
<organism evidence="5 6">
    <name type="scientific">Hylemonella gracilis str. Niagara R</name>
    <dbReference type="NCBI Taxonomy" id="1458275"/>
    <lineage>
        <taxon>Bacteria</taxon>
        <taxon>Pseudomonadati</taxon>
        <taxon>Pseudomonadota</taxon>
        <taxon>Betaproteobacteria</taxon>
        <taxon>Burkholderiales</taxon>
        <taxon>Comamonadaceae</taxon>
        <taxon>Hylemonella</taxon>
    </lineage>
</organism>
<gene>
    <name evidence="5" type="ORF">AZ34_02535</name>
</gene>
<dbReference type="SUPFAM" id="SSF46689">
    <property type="entry name" value="Homeodomain-like"/>
    <property type="match status" value="2"/>
</dbReference>
<evidence type="ECO:0000256" key="2">
    <source>
        <dbReference type="ARBA" id="ARBA00023125"/>
    </source>
</evidence>
<dbReference type="PROSITE" id="PS01124">
    <property type="entry name" value="HTH_ARAC_FAMILY_2"/>
    <property type="match status" value="1"/>
</dbReference>
<dbReference type="SMART" id="SM00342">
    <property type="entry name" value="HTH_ARAC"/>
    <property type="match status" value="1"/>
</dbReference>
<dbReference type="GO" id="GO:0003700">
    <property type="term" value="F:DNA-binding transcription factor activity"/>
    <property type="evidence" value="ECO:0007669"/>
    <property type="project" value="InterPro"/>
</dbReference>
<dbReference type="GO" id="GO:0043565">
    <property type="term" value="F:sequence-specific DNA binding"/>
    <property type="evidence" value="ECO:0007669"/>
    <property type="project" value="InterPro"/>
</dbReference>
<comment type="caution">
    <text evidence="5">The sequence shown here is derived from an EMBL/GenBank/DDBJ whole genome shotgun (WGS) entry which is preliminary data.</text>
</comment>
<name>A0A016XE48_9BURK</name>
<keyword evidence="3" id="KW-0804">Transcription</keyword>
<dbReference type="InterPro" id="IPR018060">
    <property type="entry name" value="HTH_AraC"/>
</dbReference>
<dbReference type="STRING" id="1458275.AZ34_02535"/>
<evidence type="ECO:0000256" key="3">
    <source>
        <dbReference type="ARBA" id="ARBA00023163"/>
    </source>
</evidence>
<dbReference type="RefSeq" id="WP_035610671.1">
    <property type="nucleotide sequence ID" value="NZ_JEMG01000001.1"/>
</dbReference>
<dbReference type="Pfam" id="PF12833">
    <property type="entry name" value="HTH_18"/>
    <property type="match status" value="1"/>
</dbReference>
<keyword evidence="1" id="KW-0805">Transcription regulation</keyword>
<keyword evidence="2" id="KW-0238">DNA-binding</keyword>
<dbReference type="InterPro" id="IPR050204">
    <property type="entry name" value="AraC_XylS_family_regulators"/>
</dbReference>
<dbReference type="eggNOG" id="COG2207">
    <property type="taxonomic scope" value="Bacteria"/>
</dbReference>
<accession>A0A016XE48</accession>
<dbReference type="EMBL" id="JEMG01000001">
    <property type="protein sequence ID" value="EYC50061.1"/>
    <property type="molecule type" value="Genomic_DNA"/>
</dbReference>
<evidence type="ECO:0000259" key="4">
    <source>
        <dbReference type="PROSITE" id="PS01124"/>
    </source>
</evidence>
<evidence type="ECO:0000256" key="1">
    <source>
        <dbReference type="ARBA" id="ARBA00023015"/>
    </source>
</evidence>
<proteinExistence type="predicted"/>
<dbReference type="PANTHER" id="PTHR46796:SF7">
    <property type="entry name" value="ARAC FAMILY TRANSCRIPTIONAL REGULATOR"/>
    <property type="match status" value="1"/>
</dbReference>
<dbReference type="OrthoDB" id="9789899at2"/>
<dbReference type="Gene3D" id="1.10.10.60">
    <property type="entry name" value="Homeodomain-like"/>
    <property type="match status" value="2"/>
</dbReference>